<keyword evidence="1" id="KW-0479">Metal-binding</keyword>
<evidence type="ECO:0000259" key="3">
    <source>
        <dbReference type="Pfam" id="PF14226"/>
    </source>
</evidence>
<reference evidence="4" key="2">
    <citation type="submission" date="2021-03" db="UniProtKB">
        <authorList>
            <consortium name="EnsemblPlants"/>
        </authorList>
    </citation>
    <scope>IDENTIFICATION</scope>
</reference>
<dbReference type="InterPro" id="IPR026992">
    <property type="entry name" value="DIOX_N"/>
</dbReference>
<protein>
    <recommendedName>
        <fullName evidence="3">Non-haem dioxygenase N-terminal domain-containing protein</fullName>
    </recommendedName>
</protein>
<dbReference type="SUPFAM" id="SSF51197">
    <property type="entry name" value="Clavaminate synthase-like"/>
    <property type="match status" value="1"/>
</dbReference>
<dbReference type="Proteomes" id="UP000596660">
    <property type="component" value="Unplaced"/>
</dbReference>
<accession>A0A803MJL8</accession>
<dbReference type="InterPro" id="IPR050295">
    <property type="entry name" value="Plant_2OG-oxidoreductases"/>
</dbReference>
<dbReference type="Gene3D" id="2.60.120.330">
    <property type="entry name" value="B-lactam Antibiotic, Isopenicillin N Synthase, Chain"/>
    <property type="match status" value="1"/>
</dbReference>
<dbReference type="PANTHER" id="PTHR47991">
    <property type="entry name" value="OXOGLUTARATE/IRON-DEPENDENT DIOXYGENASE"/>
    <property type="match status" value="1"/>
</dbReference>
<organism evidence="4 5">
    <name type="scientific">Chenopodium quinoa</name>
    <name type="common">Quinoa</name>
    <dbReference type="NCBI Taxonomy" id="63459"/>
    <lineage>
        <taxon>Eukaryota</taxon>
        <taxon>Viridiplantae</taxon>
        <taxon>Streptophyta</taxon>
        <taxon>Embryophyta</taxon>
        <taxon>Tracheophyta</taxon>
        <taxon>Spermatophyta</taxon>
        <taxon>Magnoliopsida</taxon>
        <taxon>eudicotyledons</taxon>
        <taxon>Gunneridae</taxon>
        <taxon>Pentapetalae</taxon>
        <taxon>Caryophyllales</taxon>
        <taxon>Chenopodiaceae</taxon>
        <taxon>Chenopodioideae</taxon>
        <taxon>Atripliceae</taxon>
        <taxon>Chenopodium</taxon>
    </lineage>
</organism>
<name>A0A803MJL8_CHEQI</name>
<dbReference type="InterPro" id="IPR027443">
    <property type="entry name" value="IPNS-like_sf"/>
</dbReference>
<evidence type="ECO:0000313" key="5">
    <source>
        <dbReference type="Proteomes" id="UP000596660"/>
    </source>
</evidence>
<dbReference type="EnsemblPlants" id="AUR62030601-RA">
    <property type="protein sequence ID" value="AUR62030601-RA:cds"/>
    <property type="gene ID" value="AUR62030601"/>
</dbReference>
<proteinExistence type="predicted"/>
<keyword evidence="2" id="KW-0408">Iron</keyword>
<dbReference type="Gramene" id="AUR62030601-RA">
    <property type="protein sequence ID" value="AUR62030601-RA:cds"/>
    <property type="gene ID" value="AUR62030601"/>
</dbReference>
<evidence type="ECO:0000256" key="1">
    <source>
        <dbReference type="ARBA" id="ARBA00022723"/>
    </source>
</evidence>
<evidence type="ECO:0000256" key="2">
    <source>
        <dbReference type="ARBA" id="ARBA00023004"/>
    </source>
</evidence>
<dbReference type="OMA" id="MENHVID"/>
<dbReference type="AlphaFoldDB" id="A0A803MJL8"/>
<dbReference type="GO" id="GO:0046872">
    <property type="term" value="F:metal ion binding"/>
    <property type="evidence" value="ECO:0007669"/>
    <property type="project" value="UniProtKB-KW"/>
</dbReference>
<sequence length="155" mass="17881">MAADLPYMENHVIDFSLLSSPSPDVVANELKKLHAALSSWGCFQLVNHGMSVEYLDKVRNVGFEFNRVPQEEKEKYARTATEPQGYGNDSITSNNVPLVWQSRLRLTTYPFEERQLERWPQTPQSFREKCTKTKKQIATRAVTLKTARANYQKLE</sequence>
<evidence type="ECO:0000313" key="4">
    <source>
        <dbReference type="EnsemblPlants" id="AUR62030601-RA:cds"/>
    </source>
</evidence>
<reference evidence="4" key="1">
    <citation type="journal article" date="2017" name="Nature">
        <title>The genome of Chenopodium quinoa.</title>
        <authorList>
            <person name="Jarvis D.E."/>
            <person name="Ho Y.S."/>
            <person name="Lightfoot D.J."/>
            <person name="Schmoeckel S.M."/>
            <person name="Li B."/>
            <person name="Borm T.J.A."/>
            <person name="Ohyanagi H."/>
            <person name="Mineta K."/>
            <person name="Michell C.T."/>
            <person name="Saber N."/>
            <person name="Kharbatia N.M."/>
            <person name="Rupper R.R."/>
            <person name="Sharp A.R."/>
            <person name="Dally N."/>
            <person name="Boughton B.A."/>
            <person name="Woo Y.H."/>
            <person name="Gao G."/>
            <person name="Schijlen E.G.W.M."/>
            <person name="Guo X."/>
            <person name="Momin A.A."/>
            <person name="Negrao S."/>
            <person name="Al-Babili S."/>
            <person name="Gehring C."/>
            <person name="Roessner U."/>
            <person name="Jung C."/>
            <person name="Murphy K."/>
            <person name="Arold S.T."/>
            <person name="Gojobori T."/>
            <person name="van der Linden C.G."/>
            <person name="van Loo E.N."/>
            <person name="Jellen E.N."/>
            <person name="Maughan P.J."/>
            <person name="Tester M."/>
        </authorList>
    </citation>
    <scope>NUCLEOTIDE SEQUENCE [LARGE SCALE GENOMIC DNA]</scope>
    <source>
        <strain evidence="4">cv. PI 614886</strain>
    </source>
</reference>
<keyword evidence="5" id="KW-1185">Reference proteome</keyword>
<dbReference type="Pfam" id="PF14226">
    <property type="entry name" value="DIOX_N"/>
    <property type="match status" value="1"/>
</dbReference>
<feature type="domain" description="Non-haem dioxygenase N-terminal" evidence="3">
    <location>
        <begin position="12"/>
        <end position="121"/>
    </location>
</feature>